<keyword evidence="8" id="KW-0560">Oxidoreductase</keyword>
<dbReference type="PANTHER" id="PTHR38011:SF7">
    <property type="entry name" value="2,5-DIAMINO-6-RIBOSYLAMINO-4(3H)-PYRIMIDINONE 5'-PHOSPHATE REDUCTASE"/>
    <property type="match status" value="1"/>
</dbReference>
<dbReference type="GeneID" id="30149969"/>
<dbReference type="InterPro" id="IPR050765">
    <property type="entry name" value="Riboflavin_Biosynth_HTPR"/>
</dbReference>
<dbReference type="Proteomes" id="UP000094336">
    <property type="component" value="Unassembled WGS sequence"/>
</dbReference>
<evidence type="ECO:0000256" key="10">
    <source>
        <dbReference type="ARBA" id="ARBA00031630"/>
    </source>
</evidence>
<keyword evidence="7" id="KW-0521">NADP</keyword>
<proteinExistence type="inferred from homology"/>
<evidence type="ECO:0000256" key="5">
    <source>
        <dbReference type="ARBA" id="ARBA00015035"/>
    </source>
</evidence>
<evidence type="ECO:0000256" key="7">
    <source>
        <dbReference type="ARBA" id="ARBA00022857"/>
    </source>
</evidence>
<keyword evidence="15" id="KW-1185">Reference proteome</keyword>
<dbReference type="GO" id="GO:0009231">
    <property type="term" value="P:riboflavin biosynthetic process"/>
    <property type="evidence" value="ECO:0007669"/>
    <property type="project" value="UniProtKB-KW"/>
</dbReference>
<evidence type="ECO:0000256" key="4">
    <source>
        <dbReference type="ARBA" id="ARBA00012851"/>
    </source>
</evidence>
<comment type="similarity">
    <text evidence="3">Belongs to the HTP reductase family.</text>
</comment>
<evidence type="ECO:0000313" key="14">
    <source>
        <dbReference type="EMBL" id="ODQ82082.1"/>
    </source>
</evidence>
<feature type="domain" description="Bacterial bifunctional deaminase-reductase C-terminal" evidence="13">
    <location>
        <begin position="25"/>
        <end position="212"/>
    </location>
</feature>
<comment type="catalytic activity">
    <reaction evidence="12">
        <text>2,5-diamino-6-(1-D-ribitylamino)pyrimidin-4(3H)-one 5'-phosphate + NADP(+) = 2,5-diamino-6-(1-D-ribosylamino)pyrimidin-4(3H)-one 5'-phosphate + NADPH + H(+)</text>
        <dbReference type="Rhea" id="RHEA:27278"/>
        <dbReference type="ChEBI" id="CHEBI:15378"/>
        <dbReference type="ChEBI" id="CHEBI:57783"/>
        <dbReference type="ChEBI" id="CHEBI:58349"/>
        <dbReference type="ChEBI" id="CHEBI:58890"/>
        <dbReference type="ChEBI" id="CHEBI:59545"/>
        <dbReference type="EC" id="1.1.1.302"/>
    </reaction>
</comment>
<dbReference type="Gene3D" id="3.40.430.10">
    <property type="entry name" value="Dihydrofolate Reductase, subunit A"/>
    <property type="match status" value="1"/>
</dbReference>
<dbReference type="InterPro" id="IPR002734">
    <property type="entry name" value="RibDG_C"/>
</dbReference>
<dbReference type="OrthoDB" id="5432at2759"/>
<dbReference type="Pfam" id="PF01872">
    <property type="entry name" value="RibD_C"/>
    <property type="match status" value="1"/>
</dbReference>
<reference evidence="15" key="1">
    <citation type="submission" date="2016-05" db="EMBL/GenBank/DDBJ databases">
        <title>Comparative genomics of biotechnologically important yeasts.</title>
        <authorList>
            <consortium name="DOE Joint Genome Institute"/>
            <person name="Riley R."/>
            <person name="Haridas S."/>
            <person name="Wolfe K.H."/>
            <person name="Lopes M.R."/>
            <person name="Hittinger C.T."/>
            <person name="Goker M."/>
            <person name="Salamov A."/>
            <person name="Wisecaver J."/>
            <person name="Long T.M."/>
            <person name="Aerts A.L."/>
            <person name="Barry K."/>
            <person name="Choi C."/>
            <person name="Clum A."/>
            <person name="Coughlan A.Y."/>
            <person name="Deshpande S."/>
            <person name="Douglass A.P."/>
            <person name="Hanson S.J."/>
            <person name="Klenk H.-P."/>
            <person name="Labutti K."/>
            <person name="Lapidus A."/>
            <person name="Lindquist E."/>
            <person name="Lipzen A."/>
            <person name="Meier-Kolthoff J.P."/>
            <person name="Ohm R.A."/>
            <person name="Otillar R.P."/>
            <person name="Pangilinan J."/>
            <person name="Peng Y."/>
            <person name="Rokas A."/>
            <person name="Rosa C.A."/>
            <person name="Scheuner C."/>
            <person name="Sibirny A.A."/>
            <person name="Slot J.C."/>
            <person name="Stielow J.B."/>
            <person name="Sun H."/>
            <person name="Kurtzman C.P."/>
            <person name="Blackwell M."/>
            <person name="Grigoriev I.V."/>
            <person name="Jeffries T.W."/>
        </authorList>
    </citation>
    <scope>NUCLEOTIDE SEQUENCE [LARGE SCALE GENOMIC DNA]</scope>
    <source>
        <strain evidence="15">NRRL Y-12698</strain>
    </source>
</reference>
<accession>A0A1E3QY95</accession>
<dbReference type="EC" id="1.1.1.302" evidence="4"/>
<name>A0A1E3QY95_9ASCO</name>
<evidence type="ECO:0000313" key="15">
    <source>
        <dbReference type="Proteomes" id="UP000094336"/>
    </source>
</evidence>
<evidence type="ECO:0000256" key="8">
    <source>
        <dbReference type="ARBA" id="ARBA00023002"/>
    </source>
</evidence>
<evidence type="ECO:0000256" key="9">
    <source>
        <dbReference type="ARBA" id="ARBA00030073"/>
    </source>
</evidence>
<comment type="function">
    <text evidence="1">Catalyzes an early step in riboflavin biosynthesis, the NADPH-dependent reduction of the ribose side chain of 2,5-diamino-6-ribosylamino-4(3H)-pyrimidinone 5'-phosphate, yielding 2,5-diamino-6-ribitylamino-4(3H)-pyrimidinone 5'-phosphate.</text>
</comment>
<dbReference type="STRING" id="984486.A0A1E3QY95"/>
<evidence type="ECO:0000256" key="11">
    <source>
        <dbReference type="ARBA" id="ARBA00047550"/>
    </source>
</evidence>
<dbReference type="GO" id="GO:0008703">
    <property type="term" value="F:5-amino-6-(5-phosphoribosylamino)uracil reductase activity"/>
    <property type="evidence" value="ECO:0007669"/>
    <property type="project" value="EnsemblFungi"/>
</dbReference>
<protein>
    <recommendedName>
        <fullName evidence="5">2,5-diamino-6-ribosylamino-4(3H)-pyrimidinone 5'-phosphate reductase</fullName>
        <ecNumber evidence="4">1.1.1.302</ecNumber>
    </recommendedName>
    <alternativeName>
        <fullName evidence="10">2,5-diamino-6-(5-phospho-D-ribosylamino)pyrimidin-4(3H)-one reductase</fullName>
    </alternativeName>
    <alternativeName>
        <fullName evidence="9">2,5-diamino-6-ribitylamino-4(3H)-pyrimidinone 5'-phosphate synthase</fullName>
    </alternativeName>
</protein>
<organism evidence="14 15">
    <name type="scientific">Babjeviella inositovora NRRL Y-12698</name>
    <dbReference type="NCBI Taxonomy" id="984486"/>
    <lineage>
        <taxon>Eukaryota</taxon>
        <taxon>Fungi</taxon>
        <taxon>Dikarya</taxon>
        <taxon>Ascomycota</taxon>
        <taxon>Saccharomycotina</taxon>
        <taxon>Pichiomycetes</taxon>
        <taxon>Serinales incertae sedis</taxon>
        <taxon>Babjeviella</taxon>
    </lineage>
</organism>
<dbReference type="AlphaFoldDB" id="A0A1E3QY95"/>
<evidence type="ECO:0000256" key="12">
    <source>
        <dbReference type="ARBA" id="ARBA00049020"/>
    </source>
</evidence>
<sequence>MSQLIPLPPSLEPFLALYLPRNGVPFVTLTYAQSLDAKIAAGPGLQTVISHLETKTMTHYLRSKHDAILVGLGTVLSDDPGLNCRYNAHRIRPVVVDPRRQWVYQGSRIDCTVASGDGLAPFIIIDAATEVPKAADAYLEAAGGRYVRLERAGGQFDWRRLLDALAEYGIGSVMVEGGAKVINSLLVYQSEGKGVVDSLIVTVGPVYLGDQGVGVSPMKNVWPSSVTWWSGVQDSVMCAKLE</sequence>
<dbReference type="EMBL" id="KV454427">
    <property type="protein sequence ID" value="ODQ82082.1"/>
    <property type="molecule type" value="Genomic_DNA"/>
</dbReference>
<gene>
    <name evidence="14" type="ORF">BABINDRAFT_46257</name>
</gene>
<evidence type="ECO:0000256" key="1">
    <source>
        <dbReference type="ARBA" id="ARBA00003555"/>
    </source>
</evidence>
<evidence type="ECO:0000256" key="2">
    <source>
        <dbReference type="ARBA" id="ARBA00005104"/>
    </source>
</evidence>
<evidence type="ECO:0000259" key="13">
    <source>
        <dbReference type="Pfam" id="PF01872"/>
    </source>
</evidence>
<comment type="pathway">
    <text evidence="2">Cofactor biosynthesis; riboflavin biosynthesis.</text>
</comment>
<evidence type="ECO:0000256" key="3">
    <source>
        <dbReference type="ARBA" id="ARBA00009723"/>
    </source>
</evidence>
<dbReference type="PANTHER" id="PTHR38011">
    <property type="entry name" value="DIHYDROFOLATE REDUCTASE FAMILY PROTEIN (AFU_ORTHOLOGUE AFUA_8G06820)"/>
    <property type="match status" value="1"/>
</dbReference>
<evidence type="ECO:0000256" key="6">
    <source>
        <dbReference type="ARBA" id="ARBA00022619"/>
    </source>
</evidence>
<dbReference type="InterPro" id="IPR024072">
    <property type="entry name" value="DHFR-like_dom_sf"/>
</dbReference>
<keyword evidence="6" id="KW-0686">Riboflavin biosynthesis</keyword>
<dbReference type="RefSeq" id="XP_018987410.1">
    <property type="nucleotide sequence ID" value="XM_019132116.1"/>
</dbReference>
<dbReference type="SUPFAM" id="SSF53597">
    <property type="entry name" value="Dihydrofolate reductase-like"/>
    <property type="match status" value="1"/>
</dbReference>
<comment type="catalytic activity">
    <reaction evidence="11">
        <text>2,5-diamino-6-(1-D-ribitylamino)pyrimidin-4(3H)-one 5'-phosphate + NAD(+) = 2,5-diamino-6-(1-D-ribosylamino)pyrimidin-4(3H)-one 5'-phosphate + NADH + H(+)</text>
        <dbReference type="Rhea" id="RHEA:27274"/>
        <dbReference type="ChEBI" id="CHEBI:15378"/>
        <dbReference type="ChEBI" id="CHEBI:57540"/>
        <dbReference type="ChEBI" id="CHEBI:57945"/>
        <dbReference type="ChEBI" id="CHEBI:58890"/>
        <dbReference type="ChEBI" id="CHEBI:59545"/>
        <dbReference type="EC" id="1.1.1.302"/>
    </reaction>
</comment>